<feature type="compositionally biased region" description="Basic and acidic residues" evidence="1">
    <location>
        <begin position="52"/>
        <end position="63"/>
    </location>
</feature>
<feature type="region of interest" description="Disordered" evidence="1">
    <location>
        <begin position="40"/>
        <end position="63"/>
    </location>
</feature>
<evidence type="ECO:0000313" key="3">
    <source>
        <dbReference type="Proteomes" id="UP001501470"/>
    </source>
</evidence>
<evidence type="ECO:0000313" key="2">
    <source>
        <dbReference type="EMBL" id="GAA1536799.1"/>
    </source>
</evidence>
<accession>A0ABP4M462</accession>
<evidence type="ECO:0000256" key="1">
    <source>
        <dbReference type="SAM" id="MobiDB-lite"/>
    </source>
</evidence>
<dbReference type="Proteomes" id="UP001501470">
    <property type="component" value="Unassembled WGS sequence"/>
</dbReference>
<organism evidence="2 3">
    <name type="scientific">Dactylosporangium maewongense</name>
    <dbReference type="NCBI Taxonomy" id="634393"/>
    <lineage>
        <taxon>Bacteria</taxon>
        <taxon>Bacillati</taxon>
        <taxon>Actinomycetota</taxon>
        <taxon>Actinomycetes</taxon>
        <taxon>Micromonosporales</taxon>
        <taxon>Micromonosporaceae</taxon>
        <taxon>Dactylosporangium</taxon>
    </lineage>
</organism>
<sequence length="63" mass="7128">MRRRHPYIGDDEIRSVFPCGVEQRLGVTDGGRDRVAEPFEQAGEPLPQQHRVVGEHDLHAGRP</sequence>
<proteinExistence type="predicted"/>
<reference evidence="3" key="1">
    <citation type="journal article" date="2019" name="Int. J. Syst. Evol. Microbiol.">
        <title>The Global Catalogue of Microorganisms (GCM) 10K type strain sequencing project: providing services to taxonomists for standard genome sequencing and annotation.</title>
        <authorList>
            <consortium name="The Broad Institute Genomics Platform"/>
            <consortium name="The Broad Institute Genome Sequencing Center for Infectious Disease"/>
            <person name="Wu L."/>
            <person name="Ma J."/>
        </authorList>
    </citation>
    <scope>NUCLEOTIDE SEQUENCE [LARGE SCALE GENOMIC DNA]</scope>
    <source>
        <strain evidence="3">JCM 15933</strain>
    </source>
</reference>
<gene>
    <name evidence="2" type="ORF">GCM10009827_064330</name>
</gene>
<comment type="caution">
    <text evidence="2">The sequence shown here is derived from an EMBL/GenBank/DDBJ whole genome shotgun (WGS) entry which is preliminary data.</text>
</comment>
<dbReference type="EMBL" id="BAAAQD010000014">
    <property type="protein sequence ID" value="GAA1536799.1"/>
    <property type="molecule type" value="Genomic_DNA"/>
</dbReference>
<protein>
    <submittedName>
        <fullName evidence="2">Uncharacterized protein</fullName>
    </submittedName>
</protein>
<name>A0ABP4M462_9ACTN</name>
<keyword evidence="3" id="KW-1185">Reference proteome</keyword>